<keyword evidence="10" id="KW-0969">Cilium</keyword>
<feature type="domain" description="Flagellar hook-associated protein FlgK helical" evidence="9">
    <location>
        <begin position="100"/>
        <end position="301"/>
    </location>
</feature>
<comment type="caution">
    <text evidence="10">The sequence shown here is derived from an EMBL/GenBank/DDBJ whole genome shotgun (WGS) entry which is preliminary data.</text>
</comment>
<evidence type="ECO:0000256" key="2">
    <source>
        <dbReference type="ARBA" id="ARBA00004613"/>
    </source>
</evidence>
<dbReference type="Proteomes" id="UP000006238">
    <property type="component" value="Unassembled WGS sequence"/>
</dbReference>
<sequence length="543" mass="60341">MANTFFGLTIGSSGLFASNAAINTTAHNISNINTKGYTKQVSNQQAAESIRVYQSYGTVGTGTAVISIDQLRSSYYDTKYRHANTNCGQYNSLQNYTTLVEDYLDEFNLNGFTKEYQNLFSAINDLQRDPTSAVGRNQFLNYAQSICDYFNTLSTNFSIVQRQANDEVKTTVNSINTISEQIVSLNKQINVIEINGGHANDLRDQRALLVDELSGYINTTVSEKEIGNGATEFKVYVNGQELVDMYNCNKLLLETRETGKRRNASDLDGLYDITWNNGLGFNMYSSSLTGSLKAAIDVRDGCNEAYEVLGMADKDGNYLKDADGKIINVQDITEAEYNGYVAAGYSKKMVTVGETRFNSSYKGIPYYQEEINKFIQKISDVFNETISGGNKRVTDKPVEDLFVSRYGDSYITAGNVTINQEILNDVSKLPYSYDSTKGSANVDMVEELLAIKNKIVINNGTFESFLNSIVSVCSIDAGRVKTFQATYSNIKETIDNQRMSVSGVDEDEEGIDLVKFKNAYNLSSKVISVMQEIYDKLIEQTGV</sequence>
<dbReference type="GO" id="GO:0005198">
    <property type="term" value="F:structural molecule activity"/>
    <property type="evidence" value="ECO:0007669"/>
    <property type="project" value="UniProtKB-UniRule"/>
</dbReference>
<dbReference type="SUPFAM" id="SSF64518">
    <property type="entry name" value="Phase 1 flagellin"/>
    <property type="match status" value="1"/>
</dbReference>
<dbReference type="PANTHER" id="PTHR30033">
    <property type="entry name" value="FLAGELLAR HOOK-ASSOCIATED PROTEIN 1"/>
    <property type="match status" value="1"/>
</dbReference>
<dbReference type="GeneID" id="98919259"/>
<dbReference type="STRING" id="45851.BHV86_02525"/>
<name>D4RXA5_9FIRM</name>
<dbReference type="Pfam" id="PF00460">
    <property type="entry name" value="Flg_bb_rod"/>
    <property type="match status" value="1"/>
</dbReference>
<keyword evidence="6 7" id="KW-0975">Bacterial flagellum</keyword>
<dbReference type="InterPro" id="IPR002371">
    <property type="entry name" value="FlgK"/>
</dbReference>
<keyword evidence="5 7" id="KW-0964">Secreted</keyword>
<evidence type="ECO:0000256" key="7">
    <source>
        <dbReference type="RuleBase" id="RU362065"/>
    </source>
</evidence>
<evidence type="ECO:0000259" key="8">
    <source>
        <dbReference type="Pfam" id="PF00460"/>
    </source>
</evidence>
<keyword evidence="11" id="KW-1185">Reference proteome</keyword>
<dbReference type="eggNOG" id="COG1256">
    <property type="taxonomic scope" value="Bacteria"/>
</dbReference>
<dbReference type="GO" id="GO:0009424">
    <property type="term" value="C:bacterial-type flagellum hook"/>
    <property type="evidence" value="ECO:0007669"/>
    <property type="project" value="UniProtKB-UniRule"/>
</dbReference>
<dbReference type="NCBIfam" id="TIGR02492">
    <property type="entry name" value="flgK_ends"/>
    <property type="match status" value="1"/>
</dbReference>
<gene>
    <name evidence="7 10" type="primary">flgK</name>
    <name evidence="10" type="ORF">BUTYVIB_00456</name>
</gene>
<dbReference type="GO" id="GO:0044780">
    <property type="term" value="P:bacterial-type flagellum assembly"/>
    <property type="evidence" value="ECO:0007669"/>
    <property type="project" value="InterPro"/>
</dbReference>
<dbReference type="PANTHER" id="PTHR30033:SF2">
    <property type="entry name" value="FLAGELLAR HOOK PROTEIN"/>
    <property type="match status" value="1"/>
</dbReference>
<dbReference type="Pfam" id="PF22638">
    <property type="entry name" value="FlgK_D1"/>
    <property type="match status" value="1"/>
</dbReference>
<dbReference type="EMBL" id="ABWN01000019">
    <property type="protein sequence ID" value="EFF69267.1"/>
    <property type="molecule type" value="Genomic_DNA"/>
</dbReference>
<evidence type="ECO:0000256" key="6">
    <source>
        <dbReference type="ARBA" id="ARBA00023143"/>
    </source>
</evidence>
<dbReference type="InterPro" id="IPR001444">
    <property type="entry name" value="Flag_bb_rod_N"/>
</dbReference>
<accession>D4RXA5</accession>
<dbReference type="AlphaFoldDB" id="D4RXA5"/>
<dbReference type="HOGENOM" id="CLU_012762_1_0_9"/>
<reference evidence="10 11" key="1">
    <citation type="submission" date="2010-02" db="EMBL/GenBank/DDBJ databases">
        <authorList>
            <person name="Weinstock G."/>
            <person name="Sodergren E."/>
            <person name="Clifton S."/>
            <person name="Fulton L."/>
            <person name="Fulton B."/>
            <person name="Courtney L."/>
            <person name="Fronick C."/>
            <person name="Harrison M."/>
            <person name="Strong C."/>
            <person name="Farmer C."/>
            <person name="Delahaunty K."/>
            <person name="Markovic C."/>
            <person name="Hall O."/>
            <person name="Minx P."/>
            <person name="Tomlinson C."/>
            <person name="Mitreva M."/>
            <person name="Nelson J."/>
            <person name="Hou S."/>
            <person name="Wollam A."/>
            <person name="Pepin K.H."/>
            <person name="Johnson M."/>
            <person name="Bhonagiri V."/>
            <person name="Zhang X."/>
            <person name="Suruliraj S."/>
            <person name="Warren W."/>
            <person name="Chinwalla A."/>
            <person name="Mardis E.R."/>
            <person name="Wilson R.K."/>
        </authorList>
    </citation>
    <scope>NUCLEOTIDE SEQUENCE [LARGE SCALE GENOMIC DNA]</scope>
    <source>
        <strain evidence="10 11">DSM 2876</strain>
    </source>
</reference>
<evidence type="ECO:0000259" key="9">
    <source>
        <dbReference type="Pfam" id="PF22638"/>
    </source>
</evidence>
<evidence type="ECO:0000313" key="10">
    <source>
        <dbReference type="EMBL" id="EFF69267.1"/>
    </source>
</evidence>
<dbReference type="RefSeq" id="WP_005601310.1">
    <property type="nucleotide sequence ID" value="NZ_GG663520.1"/>
</dbReference>
<comment type="subcellular location">
    <subcellularLocation>
        <location evidence="1 7">Bacterial flagellum</location>
    </subcellularLocation>
    <subcellularLocation>
        <location evidence="2 7">Secreted</location>
    </subcellularLocation>
</comment>
<evidence type="ECO:0000256" key="1">
    <source>
        <dbReference type="ARBA" id="ARBA00004365"/>
    </source>
</evidence>
<keyword evidence="10" id="KW-0966">Cell projection</keyword>
<comment type="similarity">
    <text evidence="3 7">Belongs to the flagella basal body rod proteins family.</text>
</comment>
<dbReference type="GO" id="GO:0005576">
    <property type="term" value="C:extracellular region"/>
    <property type="evidence" value="ECO:0007669"/>
    <property type="project" value="UniProtKB-SubCell"/>
</dbReference>
<evidence type="ECO:0000256" key="5">
    <source>
        <dbReference type="ARBA" id="ARBA00022525"/>
    </source>
</evidence>
<dbReference type="InterPro" id="IPR053927">
    <property type="entry name" value="FlgK_helical"/>
</dbReference>
<protein>
    <recommendedName>
        <fullName evidence="4 7">Flagellar hook-associated protein 1</fullName>
        <shortName evidence="7">HAP1</shortName>
    </recommendedName>
</protein>
<evidence type="ECO:0000256" key="3">
    <source>
        <dbReference type="ARBA" id="ARBA00009677"/>
    </source>
</evidence>
<feature type="domain" description="Flagellar basal body rod protein N-terminal" evidence="8">
    <location>
        <begin position="10"/>
        <end position="38"/>
    </location>
</feature>
<dbReference type="PRINTS" id="PR01005">
    <property type="entry name" value="FLGHOOKAP1"/>
</dbReference>
<evidence type="ECO:0000256" key="4">
    <source>
        <dbReference type="ARBA" id="ARBA00016244"/>
    </source>
</evidence>
<proteinExistence type="inferred from homology"/>
<keyword evidence="10" id="KW-0282">Flagellum</keyword>
<evidence type="ECO:0000313" key="11">
    <source>
        <dbReference type="Proteomes" id="UP000006238"/>
    </source>
</evidence>
<organism evidence="10 11">
    <name type="scientific">Eshraghiella crossota DSM 2876</name>
    <dbReference type="NCBI Taxonomy" id="511680"/>
    <lineage>
        <taxon>Bacteria</taxon>
        <taxon>Bacillati</taxon>
        <taxon>Bacillota</taxon>
        <taxon>Clostridia</taxon>
        <taxon>Lachnospirales</taxon>
        <taxon>Lachnospiraceae</taxon>
        <taxon>Eshraghiella</taxon>
    </lineage>
</organism>